<organism evidence="1 2">
    <name type="scientific">Mycetomoellerius zeteki</name>
    <dbReference type="NCBI Taxonomy" id="64791"/>
    <lineage>
        <taxon>Eukaryota</taxon>
        <taxon>Metazoa</taxon>
        <taxon>Ecdysozoa</taxon>
        <taxon>Arthropoda</taxon>
        <taxon>Hexapoda</taxon>
        <taxon>Insecta</taxon>
        <taxon>Pterygota</taxon>
        <taxon>Neoptera</taxon>
        <taxon>Endopterygota</taxon>
        <taxon>Hymenoptera</taxon>
        <taxon>Apocrita</taxon>
        <taxon>Aculeata</taxon>
        <taxon>Formicoidea</taxon>
        <taxon>Formicidae</taxon>
        <taxon>Myrmicinae</taxon>
        <taxon>Mycetomoellerius</taxon>
    </lineage>
</organism>
<keyword evidence="2" id="KW-1185">Reference proteome</keyword>
<proteinExistence type="predicted"/>
<accession>A0A151WID1</accession>
<reference evidence="1 2" key="1">
    <citation type="submission" date="2015-09" db="EMBL/GenBank/DDBJ databases">
        <title>Trachymyrmex zeteki WGS genome.</title>
        <authorList>
            <person name="Nygaard S."/>
            <person name="Hu H."/>
            <person name="Boomsma J."/>
            <person name="Zhang G."/>
        </authorList>
    </citation>
    <scope>NUCLEOTIDE SEQUENCE [LARGE SCALE GENOMIC DNA]</scope>
    <source>
        <strain evidence="1">Tzet28-1</strain>
        <tissue evidence="1">Whole body</tissue>
    </source>
</reference>
<dbReference type="InterPro" id="IPR036397">
    <property type="entry name" value="RNaseH_sf"/>
</dbReference>
<dbReference type="Gene3D" id="3.30.420.10">
    <property type="entry name" value="Ribonuclease H-like superfamily/Ribonuclease H"/>
    <property type="match status" value="1"/>
</dbReference>
<feature type="non-terminal residue" evidence="1">
    <location>
        <position position="1"/>
    </location>
</feature>
<name>A0A151WID1_9HYME</name>
<protein>
    <recommendedName>
        <fullName evidence="3">Mariner Mos1 transposase</fullName>
    </recommendedName>
</protein>
<evidence type="ECO:0008006" key="3">
    <source>
        <dbReference type="Google" id="ProtNLM"/>
    </source>
</evidence>
<evidence type="ECO:0000313" key="2">
    <source>
        <dbReference type="Proteomes" id="UP000075809"/>
    </source>
</evidence>
<dbReference type="EMBL" id="KQ983089">
    <property type="protein sequence ID" value="KYQ47611.1"/>
    <property type="molecule type" value="Genomic_DNA"/>
</dbReference>
<dbReference type="GO" id="GO:0003676">
    <property type="term" value="F:nucleic acid binding"/>
    <property type="evidence" value="ECO:0007669"/>
    <property type="project" value="InterPro"/>
</dbReference>
<dbReference type="Proteomes" id="UP000075809">
    <property type="component" value="Unassembled WGS sequence"/>
</dbReference>
<evidence type="ECO:0000313" key="1">
    <source>
        <dbReference type="EMBL" id="KYQ47611.1"/>
    </source>
</evidence>
<sequence length="67" mass="8164">DCLTKLKHSLKDRRFDDVEEIKRTRELLAITKNDFQNCFHKWVHRWQKVIASEGYYFESDVVHITPE</sequence>
<gene>
    <name evidence="1" type="ORF">ALC60_13367</name>
</gene>
<dbReference type="AlphaFoldDB" id="A0A151WID1"/>